<dbReference type="OrthoDB" id="5412507at2"/>
<gene>
    <name evidence="3" type="ORF">EPA93_47830</name>
</gene>
<dbReference type="AlphaFoldDB" id="A0A4P6K4T8"/>
<accession>A0A4P6K4T8</accession>
<dbReference type="InterPro" id="IPR043129">
    <property type="entry name" value="ATPase_NBD"/>
</dbReference>
<dbReference type="Gene3D" id="3.30.420.40">
    <property type="match status" value="2"/>
</dbReference>
<proteinExistence type="predicted"/>
<dbReference type="KEGG" id="kbs:EPA93_47830"/>
<evidence type="ECO:0000313" key="3">
    <source>
        <dbReference type="EMBL" id="QBD83269.1"/>
    </source>
</evidence>
<reference evidence="3 4" key="1">
    <citation type="submission" date="2019-01" db="EMBL/GenBank/DDBJ databases">
        <title>Ktedonosporobacter rubrisoli SCAWS-G2.</title>
        <authorList>
            <person name="Huang Y."/>
            <person name="Yan B."/>
        </authorList>
    </citation>
    <scope>NUCLEOTIDE SEQUENCE [LARGE SCALE GENOMIC DNA]</scope>
    <source>
        <strain evidence="3 4">SCAWS-G2</strain>
    </source>
</reference>
<evidence type="ECO:0000259" key="2">
    <source>
        <dbReference type="Pfam" id="PF21522"/>
    </source>
</evidence>
<dbReference type="InterPro" id="IPR040607">
    <property type="entry name" value="ALP_N"/>
</dbReference>
<evidence type="ECO:0000313" key="4">
    <source>
        <dbReference type="Proteomes" id="UP000290365"/>
    </source>
</evidence>
<keyword evidence="4" id="KW-1185">Reference proteome</keyword>
<dbReference type="Proteomes" id="UP000290365">
    <property type="component" value="Chromosome"/>
</dbReference>
<protein>
    <submittedName>
        <fullName evidence="3">ParM/StbA family protein</fullName>
    </submittedName>
</protein>
<evidence type="ECO:0000259" key="1">
    <source>
        <dbReference type="Pfam" id="PF17989"/>
    </source>
</evidence>
<dbReference type="InterPro" id="IPR049067">
    <property type="entry name" value="MreB-like_C"/>
</dbReference>
<feature type="domain" description="Actin homologue MreB-like C-terminal" evidence="2">
    <location>
        <begin position="187"/>
        <end position="324"/>
    </location>
</feature>
<dbReference type="EMBL" id="CP035758">
    <property type="protein sequence ID" value="QBD83269.1"/>
    <property type="molecule type" value="Genomic_DNA"/>
</dbReference>
<feature type="domain" description="Actin-like protein N-terminal" evidence="1">
    <location>
        <begin position="7"/>
        <end position="171"/>
    </location>
</feature>
<sequence length="363" mass="39583">MKWYAYGHDFGNSEIGGAVHASGATAPRTMSIPTAVAKVDVQAMRSLGVQINGSEHHLIHLEGDEFTYAIGDLALLQGGRDIWNGRSDISRYASKHSLRGLLTVASSLITDREFGLAVVAGLPTETFVKNPQLREQIKKQLSGTYTFSTDQGKSWRKAVVEIEAVVMEGAGALIYYGEKDNKKDTAVIDIGGRTTDLYVSRGQVPLIELCRGKAIGVESAALLLKESCEQKYDCTLSDLETRQILRAYLSGEKGSYPEITVYGKAVSPTQLAQLSKHAVEEVGQEILSFVAAAWNENEQGKFGSRFRSVLNIGGGVFYFHRLLKERIPHLSRPSDPVHANALGYCTLAGFQLKKRKSNATATA</sequence>
<organism evidence="3 4">
    <name type="scientific">Ktedonosporobacter rubrisoli</name>
    <dbReference type="NCBI Taxonomy" id="2509675"/>
    <lineage>
        <taxon>Bacteria</taxon>
        <taxon>Bacillati</taxon>
        <taxon>Chloroflexota</taxon>
        <taxon>Ktedonobacteria</taxon>
        <taxon>Ktedonobacterales</taxon>
        <taxon>Ktedonosporobacteraceae</taxon>
        <taxon>Ktedonosporobacter</taxon>
    </lineage>
</organism>
<dbReference type="SUPFAM" id="SSF53067">
    <property type="entry name" value="Actin-like ATPase domain"/>
    <property type="match status" value="2"/>
</dbReference>
<dbReference type="RefSeq" id="WP_129894335.1">
    <property type="nucleotide sequence ID" value="NZ_CP035758.1"/>
</dbReference>
<name>A0A4P6K4T8_KTERU</name>
<dbReference type="Pfam" id="PF21522">
    <property type="entry name" value="MreB-like_C"/>
    <property type="match status" value="1"/>
</dbReference>
<dbReference type="Pfam" id="PF17989">
    <property type="entry name" value="ALP_N"/>
    <property type="match status" value="1"/>
</dbReference>